<organism evidence="1 2">
    <name type="scientific">Halorarum halophilum</name>
    <dbReference type="NCBI Taxonomy" id="2743090"/>
    <lineage>
        <taxon>Archaea</taxon>
        <taxon>Methanobacteriati</taxon>
        <taxon>Methanobacteriota</taxon>
        <taxon>Stenosarchaea group</taxon>
        <taxon>Halobacteria</taxon>
        <taxon>Halobacteriales</taxon>
        <taxon>Haloferacaceae</taxon>
        <taxon>Halorarum</taxon>
    </lineage>
</organism>
<dbReference type="Proteomes" id="UP000509750">
    <property type="component" value="Chromosome"/>
</dbReference>
<reference evidence="1 2" key="1">
    <citation type="submission" date="2020-07" db="EMBL/GenBank/DDBJ databases">
        <title>Gai3-2, isolated from salt lake.</title>
        <authorList>
            <person name="Cui H."/>
            <person name="Shi X."/>
        </authorList>
    </citation>
    <scope>NUCLEOTIDE SEQUENCE [LARGE SCALE GENOMIC DNA]</scope>
    <source>
        <strain evidence="1 2">Gai3-2</strain>
    </source>
</reference>
<evidence type="ECO:0000313" key="2">
    <source>
        <dbReference type="Proteomes" id="UP000509750"/>
    </source>
</evidence>
<gene>
    <name evidence="1" type="ORF">HUG10_10270</name>
</gene>
<sequence length="112" mass="11211">MSVQLARLADASMTVAVSRAAPGDLAAGVETKLSRIDGVRAVESQELCGLQPGLNDVAVEVEVTLALDADLPDEPSAVADALEDAFGVSAVTVEATRGVPPDPADGAAADVV</sequence>
<keyword evidence="2" id="KW-1185">Reference proteome</keyword>
<dbReference type="EMBL" id="CP058529">
    <property type="protein sequence ID" value="QLG27915.1"/>
    <property type="molecule type" value="Genomic_DNA"/>
</dbReference>
<name>A0A7D5KM13_9EURY</name>
<accession>A0A7D5KM13</accession>
<evidence type="ECO:0000313" key="1">
    <source>
        <dbReference type="EMBL" id="QLG27915.1"/>
    </source>
</evidence>
<proteinExistence type="predicted"/>
<dbReference type="GeneID" id="56029221"/>
<dbReference type="KEGG" id="halg:HUG10_10270"/>
<dbReference type="OrthoDB" id="307292at2157"/>
<protein>
    <submittedName>
        <fullName evidence="1">Uncharacterized protein</fullName>
    </submittedName>
</protein>
<dbReference type="RefSeq" id="WP_179169490.1">
    <property type="nucleotide sequence ID" value="NZ_CP058529.1"/>
</dbReference>
<dbReference type="AlphaFoldDB" id="A0A7D5KM13"/>